<evidence type="ECO:0000259" key="1">
    <source>
        <dbReference type="Pfam" id="PF01557"/>
    </source>
</evidence>
<dbReference type="Pfam" id="PF01557">
    <property type="entry name" value="FAA_hydrolase"/>
    <property type="match status" value="1"/>
</dbReference>
<dbReference type="EMBL" id="BMEO01000001">
    <property type="protein sequence ID" value="GGF84742.1"/>
    <property type="molecule type" value="Genomic_DNA"/>
</dbReference>
<evidence type="ECO:0000259" key="2">
    <source>
        <dbReference type="Pfam" id="PF18288"/>
    </source>
</evidence>
<dbReference type="InterPro" id="IPR041072">
    <property type="entry name" value="FAA_hydro_N"/>
</dbReference>
<dbReference type="Pfam" id="PF18288">
    <property type="entry name" value="FAA_hydro_N_2"/>
    <property type="match status" value="1"/>
</dbReference>
<dbReference type="Gene3D" id="3.90.850.10">
    <property type="entry name" value="Fumarylacetoacetase-like, C-terminal domain"/>
    <property type="match status" value="1"/>
</dbReference>
<feature type="domain" description="Fumarylacetoacetase N-terminal" evidence="2">
    <location>
        <begin position="1"/>
        <end position="78"/>
    </location>
</feature>
<protein>
    <submittedName>
        <fullName evidence="3">2-keto-4-pentenoate hydratase</fullName>
    </submittedName>
</protein>
<dbReference type="InterPro" id="IPR011234">
    <property type="entry name" value="Fumarylacetoacetase-like_C"/>
</dbReference>
<evidence type="ECO:0000313" key="4">
    <source>
        <dbReference type="Proteomes" id="UP000605253"/>
    </source>
</evidence>
<proteinExistence type="predicted"/>
<reference evidence="3" key="1">
    <citation type="journal article" date="2014" name="Int. J. Syst. Evol. Microbiol.">
        <title>Complete genome sequence of Corynebacterium casei LMG S-19264T (=DSM 44701T), isolated from a smear-ripened cheese.</title>
        <authorList>
            <consortium name="US DOE Joint Genome Institute (JGI-PGF)"/>
            <person name="Walter F."/>
            <person name="Albersmeier A."/>
            <person name="Kalinowski J."/>
            <person name="Ruckert C."/>
        </authorList>
    </citation>
    <scope>NUCLEOTIDE SEQUENCE</scope>
    <source>
        <strain evidence="3">CGMCC 1.12181</strain>
    </source>
</reference>
<dbReference type="PANTHER" id="PTHR43211">
    <property type="entry name" value="FUMARYLACETOACETATE HYDROLASE"/>
    <property type="match status" value="1"/>
</dbReference>
<dbReference type="PANTHER" id="PTHR43211:SF1">
    <property type="entry name" value="BLL6422 PROTEIN"/>
    <property type="match status" value="1"/>
</dbReference>
<comment type="caution">
    <text evidence="3">The sequence shown here is derived from an EMBL/GenBank/DDBJ whole genome shotgun (WGS) entry which is preliminary data.</text>
</comment>
<gene>
    <name evidence="3" type="primary">fahA</name>
    <name evidence="3" type="ORF">GCM10011365_02160</name>
</gene>
<name>A0A917FJZ9_9GAMM</name>
<accession>A0A917FJZ9</accession>
<reference evidence="3" key="2">
    <citation type="submission" date="2020-09" db="EMBL/GenBank/DDBJ databases">
        <authorList>
            <person name="Sun Q."/>
            <person name="Zhou Y."/>
        </authorList>
    </citation>
    <scope>NUCLEOTIDE SEQUENCE</scope>
    <source>
        <strain evidence="3">CGMCC 1.12181</strain>
    </source>
</reference>
<keyword evidence="4" id="KW-1185">Reference proteome</keyword>
<dbReference type="Proteomes" id="UP000605253">
    <property type="component" value="Unassembled WGS sequence"/>
</dbReference>
<dbReference type="GO" id="GO:0003824">
    <property type="term" value="F:catalytic activity"/>
    <property type="evidence" value="ECO:0007669"/>
    <property type="project" value="InterPro"/>
</dbReference>
<sequence>MKLATINNQTRDGQLVVVNRQGTQAVKVPQVAETLQQALDNWEQAAPQLNTIYQHLNEGGVNDAFDLDMNQIMAPLPRGLQFLDGSAYLAHVERVRKARGAEMPPSFKEDPLMYQAVSDGFLAANQDIEVVSEDYGIDFEAEAAVITSDVPMHVSPEEAGQYIQLICILNDVSLRNLIPAELGKGFGFLQSKPRTALSPFFVTPDELGQAWQDHKIHLPMRTWYNGEWFGEPNCGVDMQFNFAELIAHAAKTRPLAAGCIIGSGTIANHDMAKGSTCLAEKRVLEVIEHGEASTPFMRFGDTVKIQITNDEGEDIFGTIEQKVVKYGQ</sequence>
<organism evidence="3 4">
    <name type="scientific">Marinicella pacifica</name>
    <dbReference type="NCBI Taxonomy" id="1171543"/>
    <lineage>
        <taxon>Bacteria</taxon>
        <taxon>Pseudomonadati</taxon>
        <taxon>Pseudomonadota</taxon>
        <taxon>Gammaproteobacteria</taxon>
        <taxon>Lysobacterales</taxon>
        <taxon>Marinicellaceae</taxon>
        <taxon>Marinicella</taxon>
    </lineage>
</organism>
<dbReference type="InterPro" id="IPR036663">
    <property type="entry name" value="Fumarylacetoacetase_C_sf"/>
</dbReference>
<dbReference type="SUPFAM" id="SSF56529">
    <property type="entry name" value="FAH"/>
    <property type="match status" value="1"/>
</dbReference>
<evidence type="ECO:0000313" key="3">
    <source>
        <dbReference type="EMBL" id="GGF84742.1"/>
    </source>
</evidence>
<dbReference type="AlphaFoldDB" id="A0A917FJZ9"/>
<feature type="domain" description="Fumarylacetoacetase-like C-terminal" evidence="1">
    <location>
        <begin position="83"/>
        <end position="324"/>
    </location>
</feature>
<dbReference type="RefSeq" id="WP_188363815.1">
    <property type="nucleotide sequence ID" value="NZ_BAABJF010000011.1"/>
</dbReference>